<dbReference type="InterPro" id="IPR016181">
    <property type="entry name" value="Acyl_CoA_acyltransferase"/>
</dbReference>
<gene>
    <name evidence="2" type="ORF">KCX74_10000</name>
</gene>
<dbReference type="Pfam" id="PF13302">
    <property type="entry name" value="Acetyltransf_3"/>
    <property type="match status" value="1"/>
</dbReference>
<proteinExistence type="predicted"/>
<dbReference type="InterPro" id="IPR051531">
    <property type="entry name" value="N-acetyltransferase"/>
</dbReference>
<keyword evidence="3" id="KW-1185">Reference proteome</keyword>
<sequence length="197" mass="23012">MKNKYIFQSERLGFRRWQESDKDLFSAMNADPIVMKYFPKPLTKERSDWLIDKFEQDLAGKGYGIWAVDRLKDHQFIGFIGLADIDMPDVTSSSIEIAWRLDKQFWKKGYAVEGAKTCLDYAFQTLRMDEICAFTSTINKPSEKVMERIGMQRIKTFGHPKLEIDSPLKQHVLYQIRYDYSSISEHCAYITKAQAPD</sequence>
<dbReference type="SUPFAM" id="SSF55729">
    <property type="entry name" value="Acyl-CoA N-acyltransferases (Nat)"/>
    <property type="match status" value="1"/>
</dbReference>
<accession>A0A941IBF2</accession>
<evidence type="ECO:0000313" key="3">
    <source>
        <dbReference type="Proteomes" id="UP000675284"/>
    </source>
</evidence>
<dbReference type="Gene3D" id="3.40.630.30">
    <property type="match status" value="1"/>
</dbReference>
<dbReference type="RefSeq" id="WP_166530364.1">
    <property type="nucleotide sequence ID" value="NZ_CP115959.1"/>
</dbReference>
<dbReference type="InterPro" id="IPR000182">
    <property type="entry name" value="GNAT_dom"/>
</dbReference>
<dbReference type="GO" id="GO:0016747">
    <property type="term" value="F:acyltransferase activity, transferring groups other than amino-acyl groups"/>
    <property type="evidence" value="ECO:0007669"/>
    <property type="project" value="InterPro"/>
</dbReference>
<organism evidence="2 3">
    <name type="scientific">Virgibacillus salarius</name>
    <dbReference type="NCBI Taxonomy" id="447199"/>
    <lineage>
        <taxon>Bacteria</taxon>
        <taxon>Bacillati</taxon>
        <taxon>Bacillota</taxon>
        <taxon>Bacilli</taxon>
        <taxon>Bacillales</taxon>
        <taxon>Bacillaceae</taxon>
        <taxon>Virgibacillus</taxon>
    </lineage>
</organism>
<feature type="domain" description="N-acetyltransferase" evidence="1">
    <location>
        <begin position="12"/>
        <end position="179"/>
    </location>
</feature>
<dbReference type="EMBL" id="JAGSOT010000026">
    <property type="protein sequence ID" value="MBR7796366.1"/>
    <property type="molecule type" value="Genomic_DNA"/>
</dbReference>
<protein>
    <submittedName>
        <fullName evidence="2">GNAT family N-acetyltransferase</fullName>
    </submittedName>
</protein>
<name>A0A941IBF2_9BACI</name>
<evidence type="ECO:0000313" key="2">
    <source>
        <dbReference type="EMBL" id="MBR7796366.1"/>
    </source>
</evidence>
<reference evidence="2" key="1">
    <citation type="submission" date="2021-04" db="EMBL/GenBank/DDBJ databases">
        <title>Isolation and polyphasic classification of algal microorganism.</title>
        <authorList>
            <person name="Wang S."/>
        </authorList>
    </citation>
    <scope>NUCLEOTIDE SEQUENCE</scope>
    <source>
        <strain evidence="2">720a</strain>
    </source>
</reference>
<comment type="caution">
    <text evidence="2">The sequence shown here is derived from an EMBL/GenBank/DDBJ whole genome shotgun (WGS) entry which is preliminary data.</text>
</comment>
<dbReference type="Proteomes" id="UP000675284">
    <property type="component" value="Unassembled WGS sequence"/>
</dbReference>
<evidence type="ECO:0000259" key="1">
    <source>
        <dbReference type="PROSITE" id="PS51186"/>
    </source>
</evidence>
<dbReference type="PANTHER" id="PTHR43792">
    <property type="entry name" value="GNAT FAMILY, PUTATIVE (AFU_ORTHOLOGUE AFUA_3G00765)-RELATED-RELATED"/>
    <property type="match status" value="1"/>
</dbReference>
<dbReference type="AlphaFoldDB" id="A0A941IBF2"/>
<dbReference type="PANTHER" id="PTHR43792:SF1">
    <property type="entry name" value="N-ACETYLTRANSFERASE DOMAIN-CONTAINING PROTEIN"/>
    <property type="match status" value="1"/>
</dbReference>
<dbReference type="PROSITE" id="PS51186">
    <property type="entry name" value="GNAT"/>
    <property type="match status" value="1"/>
</dbReference>